<evidence type="ECO:0000313" key="15">
    <source>
        <dbReference type="EMBL" id="KAK7495559.1"/>
    </source>
</evidence>
<evidence type="ECO:0000256" key="7">
    <source>
        <dbReference type="ARBA" id="ARBA00022837"/>
    </source>
</evidence>
<dbReference type="InterPro" id="IPR002035">
    <property type="entry name" value="VWF_A"/>
</dbReference>
<gene>
    <name evidence="15" type="ORF">BaRGS_00013257</name>
</gene>
<accession>A0ABD0L835</accession>
<keyword evidence="3" id="KW-0109">Calcium transport</keyword>
<evidence type="ECO:0000256" key="11">
    <source>
        <dbReference type="ARBA" id="ARBA00023136"/>
    </source>
</evidence>
<evidence type="ECO:0000256" key="6">
    <source>
        <dbReference type="ARBA" id="ARBA00022729"/>
    </source>
</evidence>
<dbReference type="PANTHER" id="PTHR10166">
    <property type="entry name" value="VOLTAGE-DEPENDENT CALCIUM CHANNEL SUBUNIT ALPHA-2/DELTA-RELATED"/>
    <property type="match status" value="1"/>
</dbReference>
<sequence length="959" mass="110120">MPRSSVNDVSTHIDLNKLKKYGSSQTGVSVRKRSSSDMANMIAVVRDNMATVLQKKEKAVMKLKSAAEAAMKQYGPYKEFIDFEEVNYFNAKKVVIDRDLKDVEEEYWPKIKGTIDYLPTTDLWDFNRNNLQLNPNTSTVHVPTNIYDKSMKILNGVQWTENLTQQFIKNSKVDPTLTWQYFCSSDGFFRVYPGMQWPRDPEKVDIFDCRMRKWYIQAASTPKNIIILLDTSGSMTGKRFTIAQSTVSTILDTLSDQDYFNIIKYSTAPEYVDPCFNGTLIPANVDNIRRMQDKILDISTKDQANLRDALTVAFQLFAEEEKLGSICNKAIMIITDGAPENYVDVFNSTNWPEKATRIFTYLIGKEVADDRKVKWMACVNKGEFTHISTKADVQENVQQYIKMLSRPLAQNKSNHHVWGAVYLDYPTDKSDIQSQPFSLLKDRIDAAYEPGTEFKGLGLVISFARPVFDTRTAVGKTEEEPSKNLLGVVGTDVRINDLVKLIPAYKLGVNGYAFAVTNHGYVLFHPGFRPFYSTDPHDKTLKLRPKYNSVDLSEVELPYGHTASKGHPLRQYLLTAQEGSNNKTVTMLTHFDNMVSSVYNVDNMVSSVYNVDNMRRVRLQKNHYQFTAVDNTFRLVFVLPENYGDKYLKIEKRAASFSDDEFFRAMLSPDSKLHFAPWIYCTDKNGMHVAMSFDVFNASFYSSTEYECDQDQVRHLLFDAVHTEHYASQWNGSRYNPSGRTSQPDNPVRSQCLLPNNNWTQAVRAKCVQQLYTKRYTASIKSLYYQRAVYGWQEGLKYVFFLDLSKESTSWQVIMAAAEVVGKQPKLEMPVAVSAFRMSHDVFAEIFNNNTGFCPSKHHCPFTCANSDMMNCYLIDNNGYIMAVNNNETQVRDCFAACSLIYVRNWIVWVTGYHRPVHVTELGKIRRLIYMYMRNWVVWVTELAENREDGCWVVWVTVG</sequence>
<evidence type="ECO:0000259" key="14">
    <source>
        <dbReference type="PROSITE" id="PS50234"/>
    </source>
</evidence>
<dbReference type="PROSITE" id="PS50234">
    <property type="entry name" value="VWFA"/>
    <property type="match status" value="1"/>
</dbReference>
<comment type="subcellular location">
    <subcellularLocation>
        <location evidence="1">Membrane</location>
        <topology evidence="1">Single-pass type I membrane protein</topology>
    </subcellularLocation>
</comment>
<evidence type="ECO:0000256" key="5">
    <source>
        <dbReference type="ARBA" id="ARBA00022692"/>
    </source>
</evidence>
<keyword evidence="11" id="KW-0472">Membrane</keyword>
<dbReference type="Gene3D" id="3.30.450.20">
    <property type="entry name" value="PAS domain"/>
    <property type="match status" value="1"/>
</dbReference>
<dbReference type="PANTHER" id="PTHR10166:SF37">
    <property type="entry name" value="STOLID, ISOFORM H"/>
    <property type="match status" value="1"/>
</dbReference>
<dbReference type="SMART" id="SM00327">
    <property type="entry name" value="VWA"/>
    <property type="match status" value="1"/>
</dbReference>
<dbReference type="GO" id="GO:0005262">
    <property type="term" value="F:calcium channel activity"/>
    <property type="evidence" value="ECO:0007669"/>
    <property type="project" value="UniProtKB-KW"/>
</dbReference>
<evidence type="ECO:0000256" key="9">
    <source>
        <dbReference type="ARBA" id="ARBA00022989"/>
    </source>
</evidence>
<keyword evidence="16" id="KW-1185">Reference proteome</keyword>
<keyword evidence="5" id="KW-0812">Transmembrane</keyword>
<dbReference type="Pfam" id="PF08399">
    <property type="entry name" value="VWA_N"/>
    <property type="match status" value="1"/>
</dbReference>
<evidence type="ECO:0000256" key="2">
    <source>
        <dbReference type="ARBA" id="ARBA00022448"/>
    </source>
</evidence>
<keyword evidence="8" id="KW-0851">Voltage-gated channel</keyword>
<reference evidence="15 16" key="1">
    <citation type="journal article" date="2023" name="Sci. Data">
        <title>Genome assembly of the Korean intertidal mud-creeper Batillaria attramentaria.</title>
        <authorList>
            <person name="Patra A.K."/>
            <person name="Ho P.T."/>
            <person name="Jun S."/>
            <person name="Lee S.J."/>
            <person name="Kim Y."/>
            <person name="Won Y.J."/>
        </authorList>
    </citation>
    <scope>NUCLEOTIDE SEQUENCE [LARGE SCALE GENOMIC DNA]</scope>
    <source>
        <strain evidence="15">Wonlab-2016</strain>
    </source>
</reference>
<protein>
    <recommendedName>
        <fullName evidence="14">VWFA domain-containing protein</fullName>
    </recommendedName>
</protein>
<dbReference type="Gene3D" id="3.40.50.410">
    <property type="entry name" value="von Willebrand factor, type A domain"/>
    <property type="match status" value="1"/>
</dbReference>
<evidence type="ECO:0000313" key="16">
    <source>
        <dbReference type="Proteomes" id="UP001519460"/>
    </source>
</evidence>
<feature type="domain" description="VWFA" evidence="14">
    <location>
        <begin position="224"/>
        <end position="404"/>
    </location>
</feature>
<dbReference type="GO" id="GO:0034702">
    <property type="term" value="C:monoatomic ion channel complex"/>
    <property type="evidence" value="ECO:0007669"/>
    <property type="project" value="UniProtKB-KW"/>
</dbReference>
<name>A0ABD0L835_9CAEN</name>
<evidence type="ECO:0000256" key="10">
    <source>
        <dbReference type="ARBA" id="ARBA00023065"/>
    </source>
</evidence>
<dbReference type="InterPro" id="IPR051173">
    <property type="entry name" value="Ca_channel_alpha-2/delta"/>
</dbReference>
<dbReference type="Proteomes" id="UP001519460">
    <property type="component" value="Unassembled WGS sequence"/>
</dbReference>
<comment type="caution">
    <text evidence="15">The sequence shown here is derived from an EMBL/GenBank/DDBJ whole genome shotgun (WGS) entry which is preliminary data.</text>
</comment>
<keyword evidence="9" id="KW-1133">Transmembrane helix</keyword>
<keyword evidence="4" id="KW-0107">Calcium channel</keyword>
<evidence type="ECO:0000256" key="1">
    <source>
        <dbReference type="ARBA" id="ARBA00004479"/>
    </source>
</evidence>
<keyword evidence="13" id="KW-0407">Ion channel</keyword>
<keyword evidence="2" id="KW-0813">Transport</keyword>
<keyword evidence="6" id="KW-0732">Signal</keyword>
<dbReference type="InterPro" id="IPR013608">
    <property type="entry name" value="VWA_N"/>
</dbReference>
<evidence type="ECO:0000256" key="3">
    <source>
        <dbReference type="ARBA" id="ARBA00022568"/>
    </source>
</evidence>
<dbReference type="Pfam" id="PF00092">
    <property type="entry name" value="VWA"/>
    <property type="match status" value="1"/>
</dbReference>
<evidence type="ECO:0000256" key="12">
    <source>
        <dbReference type="ARBA" id="ARBA00023180"/>
    </source>
</evidence>
<dbReference type="FunFam" id="3.40.50.410:FF:000007">
    <property type="entry name" value="Calcium voltage-gated channel auxiliary subunit alpha2delta 3"/>
    <property type="match status" value="1"/>
</dbReference>
<dbReference type="SUPFAM" id="SSF53300">
    <property type="entry name" value="vWA-like"/>
    <property type="match status" value="1"/>
</dbReference>
<dbReference type="EMBL" id="JACVVK020000074">
    <property type="protein sequence ID" value="KAK7495559.1"/>
    <property type="molecule type" value="Genomic_DNA"/>
</dbReference>
<organism evidence="15 16">
    <name type="scientific">Batillaria attramentaria</name>
    <dbReference type="NCBI Taxonomy" id="370345"/>
    <lineage>
        <taxon>Eukaryota</taxon>
        <taxon>Metazoa</taxon>
        <taxon>Spiralia</taxon>
        <taxon>Lophotrochozoa</taxon>
        <taxon>Mollusca</taxon>
        <taxon>Gastropoda</taxon>
        <taxon>Caenogastropoda</taxon>
        <taxon>Sorbeoconcha</taxon>
        <taxon>Cerithioidea</taxon>
        <taxon>Batillariidae</taxon>
        <taxon>Batillaria</taxon>
    </lineage>
</organism>
<dbReference type="InterPro" id="IPR036465">
    <property type="entry name" value="vWFA_dom_sf"/>
</dbReference>
<dbReference type="AlphaFoldDB" id="A0ABD0L835"/>
<keyword evidence="7" id="KW-0106">Calcium</keyword>
<keyword evidence="12" id="KW-0325">Glycoprotein</keyword>
<proteinExistence type="predicted"/>
<evidence type="ECO:0000256" key="8">
    <source>
        <dbReference type="ARBA" id="ARBA00022882"/>
    </source>
</evidence>
<evidence type="ECO:0000256" key="4">
    <source>
        <dbReference type="ARBA" id="ARBA00022673"/>
    </source>
</evidence>
<keyword evidence="10" id="KW-0406">Ion transport</keyword>
<evidence type="ECO:0000256" key="13">
    <source>
        <dbReference type="ARBA" id="ARBA00023303"/>
    </source>
</evidence>